<proteinExistence type="predicted"/>
<dbReference type="OrthoDB" id="6435011at2759"/>
<dbReference type="EMBL" id="BLKM01001210">
    <property type="protein sequence ID" value="GFG39788.1"/>
    <property type="molecule type" value="Genomic_DNA"/>
</dbReference>
<dbReference type="InParanoid" id="A0A6L2PIJ4"/>
<reference evidence="4" key="2">
    <citation type="submission" date="2020-01" db="EMBL/GenBank/DDBJ databases">
        <title>Draft genome sequence of the Termite Coptotermes fromosanus.</title>
        <authorList>
            <person name="Itakura S."/>
            <person name="Yosikawa Y."/>
            <person name="Umezawa K."/>
        </authorList>
    </citation>
    <scope>NUCLEOTIDE SEQUENCE [LARGE SCALE GENOMIC DNA]</scope>
</reference>
<gene>
    <name evidence="3" type="ORF">Cfor_03840</name>
    <name evidence="2" type="ORF">Cfor_03982</name>
</gene>
<name>A0A6L2PIJ4_COPFO</name>
<keyword evidence="4" id="KW-1185">Reference proteome</keyword>
<accession>A0A6L2PIJ4</accession>
<dbReference type="PANTHER" id="PTHR41142">
    <property type="entry name" value="SI:DKEY-16J16.4"/>
    <property type="match status" value="1"/>
</dbReference>
<comment type="caution">
    <text evidence="2">The sequence shown here is derived from an EMBL/GenBank/DDBJ whole genome shotgun (WGS) entry which is preliminary data.</text>
</comment>
<sequence>MESEAERSSGSTVSPVPYAARGITACSPASPYFLDSALPSDSDHNYDHHSSEEELEVINNPSNCAAVGSSVKELLTCRSGSVSTVMPEKRKWSQMTGGSTCSLSDACHLTAHSSGRLTVAETSFVHGGSSSNVALGGGGGGGRASVAVIATTPAADQNSGSSDEEVQGLLAAMATPVQFRTSPPLDAHKPGRSQSPPPKLFHYGGHASAATAVEVSPRKRHRHTPRAHHIQRPCLDFEKMQQ</sequence>
<organism evidence="2 4">
    <name type="scientific">Coptotermes formosanus</name>
    <name type="common">Formosan subterranean termite</name>
    <dbReference type="NCBI Taxonomy" id="36987"/>
    <lineage>
        <taxon>Eukaryota</taxon>
        <taxon>Metazoa</taxon>
        <taxon>Ecdysozoa</taxon>
        <taxon>Arthropoda</taxon>
        <taxon>Hexapoda</taxon>
        <taxon>Insecta</taxon>
        <taxon>Pterygota</taxon>
        <taxon>Neoptera</taxon>
        <taxon>Polyneoptera</taxon>
        <taxon>Dictyoptera</taxon>
        <taxon>Blattodea</taxon>
        <taxon>Blattoidea</taxon>
        <taxon>Termitoidae</taxon>
        <taxon>Rhinotermitidae</taxon>
        <taxon>Coptotermes</taxon>
    </lineage>
</organism>
<evidence type="ECO:0000313" key="3">
    <source>
        <dbReference type="EMBL" id="GFG39788.1"/>
    </source>
</evidence>
<dbReference type="EMBL" id="BLKM01007337">
    <property type="protein sequence ID" value="GFG30415.1"/>
    <property type="molecule type" value="Genomic_DNA"/>
</dbReference>
<feature type="region of interest" description="Disordered" evidence="1">
    <location>
        <begin position="181"/>
        <end position="204"/>
    </location>
</feature>
<evidence type="ECO:0000313" key="4">
    <source>
        <dbReference type="Proteomes" id="UP000502823"/>
    </source>
</evidence>
<evidence type="ECO:0000256" key="1">
    <source>
        <dbReference type="SAM" id="MobiDB-lite"/>
    </source>
</evidence>
<protein>
    <submittedName>
        <fullName evidence="2">Uncharacterized protein</fullName>
    </submittedName>
</protein>
<reference evidence="2" key="1">
    <citation type="journal article" date="2020" name="J. Asia-Pac. Entomol.">
        <title>Draft genome sequence of the termite, Coptotermes formosanus: Genetic insights into the pyruvate dehydrogenase complex of the termite.</title>
        <authorList>
            <person name="Itakura S."/>
            <person name="Yosikawa Y."/>
            <person name="Togami Y."/>
            <person name="Umezawa K."/>
        </authorList>
    </citation>
    <scope>NUCLEOTIDE SEQUENCE</scope>
    <source>
        <tissue evidence="2">Head</tissue>
    </source>
</reference>
<feature type="non-terminal residue" evidence="2">
    <location>
        <position position="242"/>
    </location>
</feature>
<dbReference type="PANTHER" id="PTHR41142:SF1">
    <property type="entry name" value="SI:DKEY-16J16.4"/>
    <property type="match status" value="1"/>
</dbReference>
<evidence type="ECO:0000313" key="2">
    <source>
        <dbReference type="EMBL" id="GFG30415.1"/>
    </source>
</evidence>
<dbReference type="AlphaFoldDB" id="A0A6L2PIJ4"/>
<dbReference type="Proteomes" id="UP000502823">
    <property type="component" value="Unassembled WGS sequence"/>
</dbReference>
<feature type="non-terminal residue" evidence="2">
    <location>
        <position position="1"/>
    </location>
</feature>